<accession>A0A9D1LNS7</accession>
<dbReference type="AlphaFoldDB" id="A0A9D1LNS7"/>
<evidence type="ECO:0008006" key="4">
    <source>
        <dbReference type="Google" id="ProtNLM"/>
    </source>
</evidence>
<protein>
    <recommendedName>
        <fullName evidence="4">DUF2232 domain-containing protein</fullName>
    </recommendedName>
</protein>
<feature type="transmembrane region" description="Helical" evidence="1">
    <location>
        <begin position="190"/>
        <end position="211"/>
    </location>
</feature>
<dbReference type="PROSITE" id="PS51257">
    <property type="entry name" value="PROKAR_LIPOPROTEIN"/>
    <property type="match status" value="1"/>
</dbReference>
<feature type="transmembrane region" description="Helical" evidence="1">
    <location>
        <begin position="60"/>
        <end position="78"/>
    </location>
</feature>
<feature type="transmembrane region" description="Helical" evidence="1">
    <location>
        <begin position="15"/>
        <end position="48"/>
    </location>
</feature>
<keyword evidence="1" id="KW-1133">Transmembrane helix</keyword>
<keyword evidence="1" id="KW-0472">Membrane</keyword>
<evidence type="ECO:0000313" key="2">
    <source>
        <dbReference type="EMBL" id="HIU45210.1"/>
    </source>
</evidence>
<name>A0A9D1LNS7_9FIRM</name>
<comment type="caution">
    <text evidence="2">The sequence shown here is derived from an EMBL/GenBank/DDBJ whole genome shotgun (WGS) entry which is preliminary data.</text>
</comment>
<feature type="transmembrane region" description="Helical" evidence="1">
    <location>
        <begin position="241"/>
        <end position="262"/>
    </location>
</feature>
<gene>
    <name evidence="2" type="ORF">IAC52_02805</name>
</gene>
<dbReference type="Proteomes" id="UP000824070">
    <property type="component" value="Unassembled WGS sequence"/>
</dbReference>
<evidence type="ECO:0000256" key="1">
    <source>
        <dbReference type="SAM" id="Phobius"/>
    </source>
</evidence>
<evidence type="ECO:0000313" key="3">
    <source>
        <dbReference type="Proteomes" id="UP000824070"/>
    </source>
</evidence>
<dbReference type="EMBL" id="DVMV01000018">
    <property type="protein sequence ID" value="HIU45210.1"/>
    <property type="molecule type" value="Genomic_DNA"/>
</dbReference>
<keyword evidence="1" id="KW-0812">Transmembrane</keyword>
<reference evidence="2" key="2">
    <citation type="journal article" date="2021" name="PeerJ">
        <title>Extensive microbial diversity within the chicken gut microbiome revealed by metagenomics and culture.</title>
        <authorList>
            <person name="Gilroy R."/>
            <person name="Ravi A."/>
            <person name="Getino M."/>
            <person name="Pursley I."/>
            <person name="Horton D.L."/>
            <person name="Alikhan N.F."/>
            <person name="Baker D."/>
            <person name="Gharbi K."/>
            <person name="Hall N."/>
            <person name="Watson M."/>
            <person name="Adriaenssens E.M."/>
            <person name="Foster-Nyarko E."/>
            <person name="Jarju S."/>
            <person name="Secka A."/>
            <person name="Antonio M."/>
            <person name="Oren A."/>
            <person name="Chaudhuri R.R."/>
            <person name="La Ragione R."/>
            <person name="Hildebrand F."/>
            <person name="Pallen M.J."/>
        </authorList>
    </citation>
    <scope>NUCLEOTIDE SEQUENCE</scope>
    <source>
        <strain evidence="2">ChiGjej1B1-22543</strain>
    </source>
</reference>
<reference evidence="2" key="1">
    <citation type="submission" date="2020-10" db="EMBL/GenBank/DDBJ databases">
        <authorList>
            <person name="Gilroy R."/>
        </authorList>
    </citation>
    <scope>NUCLEOTIDE SEQUENCE</scope>
    <source>
        <strain evidence="2">ChiGjej1B1-22543</strain>
    </source>
</reference>
<feature type="transmembrane region" description="Helical" evidence="1">
    <location>
        <begin position="109"/>
        <end position="133"/>
    </location>
</feature>
<proteinExistence type="predicted"/>
<feature type="transmembrane region" description="Helical" evidence="1">
    <location>
        <begin position="153"/>
        <end position="178"/>
    </location>
</feature>
<feature type="transmembrane region" description="Helical" evidence="1">
    <location>
        <begin position="268"/>
        <end position="291"/>
    </location>
</feature>
<sequence>MRLLSERQTDSENLSFSAICLSLVGVVSCLSSFFPLLSLFAVLFLPLVGAVESYCCKTRYIVAFALGAGIIGPLLGAYSVDNVLFFVLPSVYAGLAYGYGLRKGMGDEILVFVSALVETILFFASVAFIYAVYGIDMRKAVFSLLGKDGEAAYAIFPLFGFAYSLCQAGISHLIIYNLGNRMSMQPQKGLDISAFEDGFAILMLAACFGIAYLDISAAYLCFGLGAYFALYSLRRIVKGRWLIACAIALCAITMLASAYLYSKLPQNAGMISFALFLLPLPAVSLASKLIGLAKKPAKGHRDDEK</sequence>
<feature type="transmembrane region" description="Helical" evidence="1">
    <location>
        <begin position="84"/>
        <end position="102"/>
    </location>
</feature>
<organism evidence="2 3">
    <name type="scientific">Candidatus Alloenteromonas pullicola</name>
    <dbReference type="NCBI Taxonomy" id="2840784"/>
    <lineage>
        <taxon>Bacteria</taxon>
        <taxon>Bacillati</taxon>
        <taxon>Bacillota</taxon>
        <taxon>Bacillota incertae sedis</taxon>
        <taxon>Candidatus Alloenteromonas</taxon>
    </lineage>
</organism>